<proteinExistence type="inferred from homology"/>
<dbReference type="EMBL" id="PGEX01000001">
    <property type="protein sequence ID" value="PJJ40524.1"/>
    <property type="molecule type" value="Genomic_DNA"/>
</dbReference>
<comment type="caution">
    <text evidence="3">The sequence shown here is derived from an EMBL/GenBank/DDBJ whole genome shotgun (WGS) entry which is preliminary data.</text>
</comment>
<gene>
    <name evidence="3" type="ORF">BGX16_0451</name>
</gene>
<evidence type="ECO:0000256" key="1">
    <source>
        <dbReference type="ARBA" id="ARBA00009981"/>
    </source>
</evidence>
<dbReference type="PANTHER" id="PTHR33713:SF11">
    <property type="entry name" value="PREVENT-HOST-DEATH FAMILY PROTEIN"/>
    <property type="match status" value="1"/>
</dbReference>
<comment type="similarity">
    <text evidence="1 2">Belongs to the phD/YefM antitoxin family.</text>
</comment>
<protein>
    <recommendedName>
        <fullName evidence="2">Antitoxin</fullName>
    </recommendedName>
</protein>
<dbReference type="SUPFAM" id="SSF143120">
    <property type="entry name" value="YefM-like"/>
    <property type="match status" value="1"/>
</dbReference>
<comment type="function">
    <text evidence="2">Antitoxin component of a type II toxin-antitoxin (TA) system.</text>
</comment>
<dbReference type="OrthoDB" id="7069202at2"/>
<accession>A0A2M9A495</accession>
<dbReference type="Gene3D" id="3.40.1620.10">
    <property type="entry name" value="YefM-like domain"/>
    <property type="match status" value="1"/>
</dbReference>
<keyword evidence="4" id="KW-1185">Reference proteome</keyword>
<reference evidence="3 4" key="1">
    <citation type="submission" date="2017-11" db="EMBL/GenBank/DDBJ databases">
        <title>Animal gut microbial communities from fecal samples from Wisconsin, USA.</title>
        <authorList>
            <person name="Neumann A."/>
        </authorList>
    </citation>
    <scope>NUCLEOTIDE SEQUENCE [LARGE SCALE GENOMIC DNA]</scope>
    <source>
        <strain evidence="3 4">UWS3</strain>
    </source>
</reference>
<evidence type="ECO:0000256" key="2">
    <source>
        <dbReference type="RuleBase" id="RU362080"/>
    </source>
</evidence>
<evidence type="ECO:0000313" key="4">
    <source>
        <dbReference type="Proteomes" id="UP000231134"/>
    </source>
</evidence>
<dbReference type="InterPro" id="IPR006442">
    <property type="entry name" value="Antitoxin_Phd/YefM"/>
</dbReference>
<dbReference type="NCBIfam" id="TIGR01552">
    <property type="entry name" value="phd_fam"/>
    <property type="match status" value="1"/>
</dbReference>
<dbReference type="RefSeq" id="WP_100424594.1">
    <property type="nucleotide sequence ID" value="NZ_PGEX01000001.1"/>
</dbReference>
<dbReference type="InterPro" id="IPR051405">
    <property type="entry name" value="phD/YefM_antitoxin"/>
</dbReference>
<dbReference type="PANTHER" id="PTHR33713">
    <property type="entry name" value="ANTITOXIN YAFN-RELATED"/>
    <property type="match status" value="1"/>
</dbReference>
<sequence>MSELKNIKPISYVKANAAKVLDHVCETRSPYIVTQNGEARGVLLDIDTYQSMQDGLKLFKLFAQSEGEVAKGKIIRQKDLFASLEKELNAK</sequence>
<name>A0A2M9A495_9BACT</name>
<dbReference type="Proteomes" id="UP000231134">
    <property type="component" value="Unassembled WGS sequence"/>
</dbReference>
<evidence type="ECO:0000313" key="3">
    <source>
        <dbReference type="EMBL" id="PJJ40524.1"/>
    </source>
</evidence>
<dbReference type="Pfam" id="PF02604">
    <property type="entry name" value="PhdYeFM_antitox"/>
    <property type="match status" value="1"/>
</dbReference>
<dbReference type="AlphaFoldDB" id="A0A2M9A495"/>
<organism evidence="3 4">
    <name type="scientific">Hallerella succinigenes</name>
    <dbReference type="NCBI Taxonomy" id="1896222"/>
    <lineage>
        <taxon>Bacteria</taxon>
        <taxon>Pseudomonadati</taxon>
        <taxon>Fibrobacterota</taxon>
        <taxon>Fibrobacteria</taxon>
        <taxon>Fibrobacterales</taxon>
        <taxon>Fibrobacteraceae</taxon>
        <taxon>Hallerella</taxon>
    </lineage>
</organism>
<dbReference type="InterPro" id="IPR036165">
    <property type="entry name" value="YefM-like_sf"/>
</dbReference>